<name>A0A4U9TX28_SERFO</name>
<dbReference type="InterPro" id="IPR001387">
    <property type="entry name" value="Cro/C1-type_HTH"/>
</dbReference>
<protein>
    <submittedName>
        <fullName evidence="1">Uncharacterized protein</fullName>
    </submittedName>
</protein>
<evidence type="ECO:0000313" key="1">
    <source>
        <dbReference type="EMBL" id="VTR24910.1"/>
    </source>
</evidence>
<dbReference type="EMBL" id="CABEEZ010000038">
    <property type="protein sequence ID" value="VTR24910.1"/>
    <property type="molecule type" value="Genomic_DNA"/>
</dbReference>
<accession>A0A4U9TX28</accession>
<organism evidence="1">
    <name type="scientific">Serratia fonticola</name>
    <dbReference type="NCBI Taxonomy" id="47917"/>
    <lineage>
        <taxon>Bacteria</taxon>
        <taxon>Pseudomonadati</taxon>
        <taxon>Pseudomonadota</taxon>
        <taxon>Gammaproteobacteria</taxon>
        <taxon>Enterobacterales</taxon>
        <taxon>Yersiniaceae</taxon>
        <taxon>Serratia</taxon>
    </lineage>
</organism>
<sequence>MDNQAEFKSYLERLGIEQPALCILLGVQRSTLNKWVNGTVTAIPAIATTAVKMLWFIKESNPELFQRWMMIQDFGVPAEYATNDKAYEFLHVLKREPSPPIKKLRPGGGPEAIKSRVKPVNQYFAESRRCVHRAVGTA</sequence>
<proteinExistence type="predicted"/>
<gene>
    <name evidence="1" type="ORF">NCTC12965_02069</name>
</gene>
<dbReference type="AlphaFoldDB" id="A0A4U9TX28"/>
<dbReference type="CDD" id="cd00093">
    <property type="entry name" value="HTH_XRE"/>
    <property type="match status" value="1"/>
</dbReference>
<reference evidence="1" key="1">
    <citation type="submission" date="2019-05" db="EMBL/GenBank/DDBJ databases">
        <authorList>
            <consortium name="Pathogen Informatics"/>
        </authorList>
    </citation>
    <scope>NUCLEOTIDE SEQUENCE [LARGE SCALE GENOMIC DNA]</scope>
    <source>
        <strain evidence="1">NCTC12965</strain>
    </source>
</reference>